<dbReference type="GO" id="GO:0031177">
    <property type="term" value="F:phosphopantetheine binding"/>
    <property type="evidence" value="ECO:0007669"/>
    <property type="project" value="InterPro"/>
</dbReference>
<dbReference type="FunFam" id="3.40.50.980:FF:000001">
    <property type="entry name" value="Non-ribosomal peptide synthetase"/>
    <property type="match status" value="1"/>
</dbReference>
<dbReference type="NCBIfam" id="TIGR01733">
    <property type="entry name" value="AA-adenyl-dom"/>
    <property type="match status" value="2"/>
</dbReference>
<feature type="domain" description="Carrier" evidence="7">
    <location>
        <begin position="3214"/>
        <end position="3288"/>
    </location>
</feature>
<dbReference type="GO" id="GO:0016874">
    <property type="term" value="F:ligase activity"/>
    <property type="evidence" value="ECO:0007669"/>
    <property type="project" value="UniProtKB-KW"/>
</dbReference>
<dbReference type="GO" id="GO:0005737">
    <property type="term" value="C:cytoplasm"/>
    <property type="evidence" value="ECO:0007669"/>
    <property type="project" value="TreeGrafter"/>
</dbReference>
<comment type="similarity">
    <text evidence="5">Belongs to the NRP synthetase family.</text>
</comment>
<evidence type="ECO:0000313" key="8">
    <source>
        <dbReference type="EMBL" id="RMX86261.1"/>
    </source>
</evidence>
<evidence type="ECO:0000256" key="2">
    <source>
        <dbReference type="ARBA" id="ARBA00022450"/>
    </source>
</evidence>
<dbReference type="Pfam" id="PF00501">
    <property type="entry name" value="AMP-binding"/>
    <property type="match status" value="3"/>
</dbReference>
<evidence type="ECO:0000256" key="1">
    <source>
        <dbReference type="ARBA" id="ARBA00004924"/>
    </source>
</evidence>
<dbReference type="PROSITE" id="PS00455">
    <property type="entry name" value="AMP_BINDING"/>
    <property type="match status" value="1"/>
</dbReference>
<feature type="domain" description="Carrier" evidence="7">
    <location>
        <begin position="540"/>
        <end position="614"/>
    </location>
</feature>
<dbReference type="CDD" id="cd19542">
    <property type="entry name" value="CT_NRPS-like"/>
    <property type="match status" value="2"/>
</dbReference>
<feature type="compositionally biased region" description="Low complexity" evidence="6">
    <location>
        <begin position="4780"/>
        <end position="4789"/>
    </location>
</feature>
<dbReference type="SMART" id="SM00823">
    <property type="entry name" value="PKS_PP"/>
    <property type="match status" value="4"/>
</dbReference>
<feature type="region of interest" description="Disordered" evidence="6">
    <location>
        <begin position="4779"/>
        <end position="4800"/>
    </location>
</feature>
<feature type="compositionally biased region" description="Basic and acidic residues" evidence="6">
    <location>
        <begin position="4834"/>
        <end position="4844"/>
    </location>
</feature>
<evidence type="ECO:0000256" key="5">
    <source>
        <dbReference type="ARBA" id="ARBA00029454"/>
    </source>
</evidence>
<dbReference type="Pfam" id="PF00550">
    <property type="entry name" value="PP-binding"/>
    <property type="match status" value="6"/>
</dbReference>
<feature type="region of interest" description="Disordered" evidence="6">
    <location>
        <begin position="1587"/>
        <end position="1606"/>
    </location>
</feature>
<sequence length="4945" mass="542723">MTEERLSILNGNPRKLPGPDKLHELVSGQAHPSRAAIDYLSKDGQRRTLTYADLHSRADALAHRILHAYRLRRKSSDERFIVPLFVPQSPELYVAQLAILKAGGAFCPIALDAPEDRVRYILQDVGARVLLTVPELEHQLPSVPDLEILCVSDSSPAEHFGPPKVATSGPDPAYVIPTGLDLIGCRYTSGSTGTPKGVLLSHNAATQALLAHEAHIPSFSRFLQFANPTFDVSVFEIFFPFFRGATLVCCDRRRLLNDLPGVINEMAVDAAELTPSVASTLLPERASVPSLRALLTIGEMLKRSVVDEFASSSESKGILYGMYGPTEATIHCTLQPDFEASMAVNNIGIPLDTVSAFVVKPQEDGASKVPEVLPVGEEGELAVGGYQLADGYLNRDAQTKAAFADHPTYGRIYRTGDRARMMPQGTLECLGRISSGQVKLRGQRIELGEVEYAVTRANGCKSAVAEVIEGALVAFCVANTSGLDVDDVRQTSSKWLPAFMVPTEILVLDDLPYLASGKIDRKALLAYYSKHRQASSSQGKSYSEDAVRIASILSNVLRRDVPPSANLQSIGLDSLSAIRFASELHRGGFPRPDATAILEARTIPDLESAIKGKANESSDAPKADNQLSQSHPLLSKAPDTAERVYQATPIQCAMLVETAKDPCRYCNTVNLEVAGSGIDEVKSAIEATVQRHELIRSGFISTEQSASAFAVVVWPRLYDWQITITETFDHHFALEKEDDFLRPLSVQLRKSQAGVEVLLKLHHALYDQWSIDVLKADLAAELCGKTPEPPTQFLDVSAFHSTNAESIRSEEALDFWQTHLSSLTSTTFPLMNGRFDPPALKQTPWHDFGVDLLEARQSTADFGYSLPTLYQAAYAYLLSLYSGSADVTFGTVFSGRHISVAGIESVFGPCLSTLPSRLDLSSVNSCLDLLRLTQDRNRAMQRHSLTPLVDIKKAIRHTPGESLFDSLFVWQDTSLDMEGTQDAVIERFSADRHEYNFVLELEPTSSGVRARATYQQQLIPSDQAQLALQQIGSIARYLLEQPQEPVEKLLGAFSRQQLSCTNTQPSTAASSREIVSTMETQVDSYPDQLAVEFAERIDESHVVTHKVTYAEFNGKVNRLARFLRSNGVSTGGMICICMEKSVELYVSILAVLKAGAGYLPVLPETPKARLEAIIRQVDVQACMVDNTSEATVRNVSAAPVFRVGQLDLQQYESNNLNVETTGSNTAYMVFTSGSTGEPKGVCVTRDNLAGNLAILAELYPVSSGDRLSQACSHAFDVSVFEIFFTLTSGMCLCSAVKDVLFRDLEQSIRALNITHLSLTPTVATLISPENVPSIKFLVTAGEGVTDTVRRRWAGHGLHQGYGPSETTNICSVHMDMRFDDPLGNIGPPLRNTSAFVIAPDRKCELLPAGAVGEFAFGGEQVFPGYVARDDLNLEKLISHPEFGRIYRSGDFGRLLHDGTLLISGRLDDQVKLRGNRVELGEIDAAMVQRDEVFDCSTMVIEDSHMGQILVAFWAPSQLAKESSQSTMVISDDKGSVPTLFEHLEALLPSYMVPSMLVPISKTPMTTQTKLDKKLLRSLFEGLADEDRSSLSRNAGEQEDDQDWSEDESQIADVLSEVLKIPRGSIGRTTSFFALGVNSLSAIAFAKKLGVKLGQSIGIAQVLGNASVARLNRSFAQKQNESRFTDAENLDTFNPSQVQERIQSYQKEGVEVEAVLPCTPLQEAMLSASASKRSDSYQNRTRFGIKGDVQRLKACWQELIKRHAILRTRFEETDSPAHPYMQIVLKQLPLPWQSHNPSGNASDTPSVTHTTPFLIEIEQTEGQNFMTLRMHHAIYDGMSMSLLLEEAEQLYAAHSLPPAPSVRPFIAEVLEQNTPKAIDYWSTRLQGYSPKPFRSMENSSESSYATFRGVLPFGPADLDEHASHQSTTASVLFQASWTKVLAHLQSSNDVCFGNVVSGRTVSVAGVERLVAPCFNTIPVRTDLTNHRTNGQLVKQLHESTVKDQQYQLSSLRYLQSLSANPSAHLFDSILLIQPPLSPLDANIWEQLEEEGSMDMPIVFEITPGSDNFIASVHCSSAILSETMAETIVQAFTSALSASLRFGSSELRFLPDFDTSTLKGALAIAQSSDQSNHQHSSDEDTTWTDVEAKIREVLATLSGVATEKISKNMSMYQLGLDSLNTAQVASRLRKLGFSIDAMDVAESLTPAAIARKISDGQKVGRENGVGIDLAAFDTERRGEILGSLNIDPHDVEAIRPCTAVQSGMLAQSLHSSGDLYVNHVTFEVPNGVTYEAIRSAWKATLSATPSLRMGFAPCESQYGSFALILYRQQKGLNCFRVFEKQPDLATLSTGAASDIVSNLHQPAWRISLVQAHEGSTMTLSLHHALYDADSLENLMQCFYQSLAGESAVTGSIDTILQRILQSEQSCTQDGEAFWKKRLESLSVMKFPDLNPTWEEKSEKLVVSFESKLKQTDLDYYCRSTGVTTQALGQAAWAILLSAYIGEPNVTFGTVFSARSGSPSENITFPAISTIPVSCSVTESHQQLVNEMVAYNASIQRHRFTPLSSIQRFAGLPGQSLFDTVFVYQKGNNDNESESKWSMIHETSSVDYAASMELEVGANGCIALRLTVDSGNVPREHANLIVKQYESILTSILESQGILDAAPSDLVSKAPAKEHSLPSSASLLHHFVEIQAHDFPEHPALEFIWSLDHPSETRRWSYKQLNERGNQVAHLLRVNGVQAGGTVAVRMHKSPEASFAFLGILKAGCAFLALDPELPKARQEFILGDSGAQVLFINDVDPASDHDLPTRVVALREEVLKDLPSNSIPEKNITPEATSYCLYTSGTTGTPKGCELTHENAVQAMLAFQRLFKGRWNRSSRWLQFASYWFDVSVLEQFWSWSVGITVVGAPRDSVLDDLPGFIEEAKISHIDLTPSLARMLHPDDVPSLHHGVFITGGEALKQEIIDAWGPKHTVCNGYGPTEATIGVTMNTFVGTNAKPSNIGPPFDNVGAYIFKPGTDIPVLRGAVGELCVSGKLVGKGYLNRPELTAKSFPYLESLGERVYRTGDLCRLLADGSISFLGRIDTQAKLRGQRLEIGEIDSIIAGSSEDIVDVVSLVHKDKENGKETLVSFIVTMPVERKLDTTVNSSDNSLEQAKRGTQACKDSLPGYMVPTHIVPITRLPLTVNNKVDAKRLAALFESLSPQDLQFLKGAKAEKADLNETESRLAQVICTFLQIDRSAVDRDANLFSLGMSSISVLNLSSLLRKRGYQGASVATIMKNPVLHQLSSALSASDGDNAELAQVKQTELSMKAFAQRHRSSMLRKLDLDSESVEAVTPCTPLQEGLILESMRQAERPYFNEFHYKLRRAKLEKVMQAVSLLAHEMDILRTKYVQTDDGFAQVFLTEGAARLEAVRLAHTSDAKALAEQRSQWLSANEHDLREPLQVFVASSGTETTLVFFVHHAIYDGISWDLMLSRLAQIYDGHSRPHVAPSFRSILSHGPLRSIPEAKSFWQQRMMDIEFSQMDVSSPAKQASSPTITTLATQRSDGVETIRKQLGVSHQAALQACFEAALVHNFSQIRTYGHVVSGRSIGVEGAENVIGPLFNTLPTVISMEQNSSWGESITNIHSRNVATVPYQHTSLRDIKKWCSQSPSQQMFDVLFVFQHSVSAADADENGLWKQIEMPTKADYPLAFEVTLQPDNHIEIMAVAQGQAMSQDVLEGLVSSFCHALQLASDDLEQSVNTHLHIPKITQKRKETHKPQETAHLNGVHDFEWTKDALALRGAIAQTAGVGEEVVDEHTTIFTLGLDSIDAVRLASRIKKTGLSLPVSKILQAQTIPRMLHMAGSQRMNGSTKAEANRLSNLSTKLAESLERNGYGSESVERVLPATPHQEALIADMLRSDMTDYYNHDVLRVESDVDVQRLQKAWQTVVDRSPILRTAFVQITDPGIDVTFAQVVHRPGLVTVSQLSISDKEQLQGLLQEITEDARKSFGSKPNTAVTLVSTGKEHYLVLSLAHAQYDGHSLALIHDDVRRAYNDQFSERPSYNSVIETSLASTSEEARTFWIDTLSGARPSRFPSKPSSEPVTNHYRAERTSKTSLPTARSFCQTNGISMQALAQTTWALALAHYTKNLEVLYGVVLACRDSEEAEQILFPTMNTVPVRAALHGSRKEMLRDVQSAINDVRLWQRTPLRSIQATCADSVQIQSQSKGDGDAAAGGGLFDTLFIYQARPDAEEGAERQKLHESIGGSSSVEFPVAVEMEVTRDEMVLRAACKGSVMDQRGTEGILEKMDKILAPLVKDSGAPTVAFSGPQASVCGLDLITLASEKQDEDSAVTKPESMLVPETEETTFSPVAGQIREALAQVAKVPAESISPTTYIENVGIDSISAIKVTALLRKQGVKLAVSEVVRAKSVVRMAKTVLNRRQDTSSVQEKQSSDAVITRALERRGLVRLPASWGIDEREIETILPATAGQVYVLSVWNNSGGQLFYPTFEYEVPTASISVSQLHQAWEGLVQRHAMLRTVFYMTGDEDIPVLQVALKNPPPSFHDETTKALHRSVHSQPMVDLSVSNADEGYDRLSLKIHHALYDAVSLPLLMQDFHTLLLQQEPRRSSIKYEDFLALSLPPQVQQARRAFWTDFLSDIKQPLRLRQPSSKETELGRKTHTPKSRVEIFKSGLLPSTAELDRTARKEGITVQALLFAAYAQIYAALASKAHQPHNSNTSNTSSDIETEDLLLGIYLSSRTLLPSLEHLPAPTLNLVPLAVCAPRSKPLLALAREIQRDLERINNSSSSSAEDGNGEEGGGNLSSVGLWEIKQWTGREVDTFVNFLRVPGDEPDDDGDSGRRLVRKADSVGGKRNGEGYSRVVRPEVGISSKPDEAELRTVGEGRGDDELPAELRGLEKIADAYPSSLDLEAALSSSGSLDVGIFCPEEMLGLQEAEGVLEELRRKLGS</sequence>
<feature type="region of interest" description="Disordered" evidence="6">
    <location>
        <begin position="4824"/>
        <end position="4858"/>
    </location>
</feature>
<evidence type="ECO:0000256" key="6">
    <source>
        <dbReference type="SAM" id="MobiDB-lite"/>
    </source>
</evidence>
<dbReference type="NCBIfam" id="NF003417">
    <property type="entry name" value="PRK04813.1"/>
    <property type="match status" value="3"/>
</dbReference>
<dbReference type="GO" id="GO:0043041">
    <property type="term" value="P:amino acid activation for nonribosomal peptide biosynthetic process"/>
    <property type="evidence" value="ECO:0007669"/>
    <property type="project" value="TreeGrafter"/>
</dbReference>
<dbReference type="InterPro" id="IPR006162">
    <property type="entry name" value="Ppantetheine_attach_site"/>
</dbReference>
<dbReference type="FunFam" id="3.40.50.12780:FF:000024">
    <property type="entry name" value="Nonribosomal siderophore peptide synthase SidC"/>
    <property type="match status" value="2"/>
</dbReference>
<dbReference type="PROSITE" id="PS00012">
    <property type="entry name" value="PHOSPHOPANTETHEINE"/>
    <property type="match status" value="3"/>
</dbReference>
<dbReference type="Pfam" id="PF00668">
    <property type="entry name" value="Condensation"/>
    <property type="match status" value="6"/>
</dbReference>
<dbReference type="InterPro" id="IPR010071">
    <property type="entry name" value="AA_adenyl_dom"/>
</dbReference>
<dbReference type="InterPro" id="IPR009081">
    <property type="entry name" value="PP-bd_ACP"/>
</dbReference>
<dbReference type="SUPFAM" id="SSF47336">
    <property type="entry name" value="ACP-like"/>
    <property type="match status" value="6"/>
</dbReference>
<dbReference type="InterPro" id="IPR020806">
    <property type="entry name" value="PKS_PP-bd"/>
</dbReference>
<dbReference type="FunFam" id="3.30.300.30:FF:000015">
    <property type="entry name" value="Nonribosomal peptide synthase SidD"/>
    <property type="match status" value="1"/>
</dbReference>
<evidence type="ECO:0000259" key="7">
    <source>
        <dbReference type="PROSITE" id="PS50075"/>
    </source>
</evidence>
<proteinExistence type="inferred from homology"/>
<dbReference type="Gene3D" id="3.40.50.12780">
    <property type="entry name" value="N-terminal domain of ligase-like"/>
    <property type="match status" value="3"/>
</dbReference>
<dbReference type="GO" id="GO:0031169">
    <property type="term" value="P:ferrichrome biosynthetic process"/>
    <property type="evidence" value="ECO:0007669"/>
    <property type="project" value="UniProtKB-ARBA"/>
</dbReference>
<gene>
    <name evidence="8" type="ORF">D0869_03222</name>
</gene>
<evidence type="ECO:0000256" key="3">
    <source>
        <dbReference type="ARBA" id="ARBA00022553"/>
    </source>
</evidence>
<comment type="pathway">
    <text evidence="1">Siderophore biosynthesis.</text>
</comment>
<dbReference type="Gene3D" id="3.30.559.30">
    <property type="entry name" value="Nonribosomal peptide synthetase, condensation domain"/>
    <property type="match status" value="6"/>
</dbReference>
<dbReference type="Gene3D" id="3.30.300.30">
    <property type="match status" value="3"/>
</dbReference>
<protein>
    <recommendedName>
        <fullName evidence="7">Carrier domain-containing protein</fullName>
    </recommendedName>
</protein>
<feature type="domain" description="Carrier" evidence="7">
    <location>
        <begin position="4345"/>
        <end position="4418"/>
    </location>
</feature>
<reference evidence="8 9" key="1">
    <citation type="journal article" date="2018" name="BMC Genomics">
        <title>Genomic evidence for intraspecific hybridization in a clonal and extremely halotolerant yeast.</title>
        <authorList>
            <person name="Gostincar C."/>
            <person name="Stajich J.E."/>
            <person name="Zupancic J."/>
            <person name="Zalar P."/>
            <person name="Gunde-Cimerman N."/>
        </authorList>
    </citation>
    <scope>NUCLEOTIDE SEQUENCE [LARGE SCALE GENOMIC DNA]</scope>
    <source>
        <strain evidence="8 9">EXF-6656</strain>
    </source>
</reference>
<organism evidence="8 9">
    <name type="scientific">Hortaea werneckii</name>
    <name type="common">Black yeast</name>
    <name type="synonym">Cladosporium werneckii</name>
    <dbReference type="NCBI Taxonomy" id="91943"/>
    <lineage>
        <taxon>Eukaryota</taxon>
        <taxon>Fungi</taxon>
        <taxon>Dikarya</taxon>
        <taxon>Ascomycota</taxon>
        <taxon>Pezizomycotina</taxon>
        <taxon>Dothideomycetes</taxon>
        <taxon>Dothideomycetidae</taxon>
        <taxon>Mycosphaerellales</taxon>
        <taxon>Teratosphaeriaceae</taxon>
        <taxon>Hortaea</taxon>
    </lineage>
</organism>
<dbReference type="PANTHER" id="PTHR45527:SF1">
    <property type="entry name" value="FATTY ACID SYNTHASE"/>
    <property type="match status" value="1"/>
</dbReference>
<keyword evidence="3" id="KW-0597">Phosphoprotein</keyword>
<dbReference type="Gene3D" id="1.10.1200.10">
    <property type="entry name" value="ACP-like"/>
    <property type="match status" value="5"/>
</dbReference>
<accession>A0A3M6X6F0</accession>
<feature type="domain" description="Carrier" evidence="7">
    <location>
        <begin position="2142"/>
        <end position="2215"/>
    </location>
</feature>
<dbReference type="PROSITE" id="PS50075">
    <property type="entry name" value="CARRIER"/>
    <property type="match status" value="6"/>
</dbReference>
<feature type="domain" description="Carrier" evidence="7">
    <location>
        <begin position="3769"/>
        <end position="3842"/>
    </location>
</feature>
<feature type="domain" description="Carrier" evidence="7">
    <location>
        <begin position="1601"/>
        <end position="1678"/>
    </location>
</feature>
<dbReference type="Proteomes" id="UP000281245">
    <property type="component" value="Unassembled WGS sequence"/>
</dbReference>
<dbReference type="SUPFAM" id="SSF56801">
    <property type="entry name" value="Acetyl-CoA synthetase-like"/>
    <property type="match status" value="3"/>
</dbReference>
<evidence type="ECO:0000256" key="4">
    <source>
        <dbReference type="ARBA" id="ARBA00022598"/>
    </source>
</evidence>
<dbReference type="EMBL" id="QWIJ01000176">
    <property type="protein sequence ID" value="RMX86261.1"/>
    <property type="molecule type" value="Genomic_DNA"/>
</dbReference>
<dbReference type="Gene3D" id="3.30.559.10">
    <property type="entry name" value="Chloramphenicol acetyltransferase-like domain"/>
    <property type="match status" value="6"/>
</dbReference>
<dbReference type="VEuPathDB" id="FungiDB:BTJ68_01728"/>
<dbReference type="OrthoDB" id="416786at2759"/>
<dbReference type="InterPro" id="IPR023213">
    <property type="entry name" value="CAT-like_dom_sf"/>
</dbReference>
<dbReference type="InterPro" id="IPR000873">
    <property type="entry name" value="AMP-dep_synth/lig_dom"/>
</dbReference>
<name>A0A3M6X6F0_HORWE</name>
<dbReference type="InterPro" id="IPR001242">
    <property type="entry name" value="Condensation_dom"/>
</dbReference>
<dbReference type="SUPFAM" id="SSF52777">
    <property type="entry name" value="CoA-dependent acyltransferases"/>
    <property type="match status" value="12"/>
</dbReference>
<feature type="compositionally biased region" description="Acidic residues" evidence="6">
    <location>
        <begin position="1596"/>
        <end position="1606"/>
    </location>
</feature>
<dbReference type="GO" id="GO:0010106">
    <property type="term" value="P:cellular response to iron ion starvation"/>
    <property type="evidence" value="ECO:0007669"/>
    <property type="project" value="UniProtKB-ARBA"/>
</dbReference>
<keyword evidence="4" id="KW-0436">Ligase</keyword>
<dbReference type="PANTHER" id="PTHR45527">
    <property type="entry name" value="NONRIBOSOMAL PEPTIDE SYNTHETASE"/>
    <property type="match status" value="1"/>
</dbReference>
<dbReference type="InterPro" id="IPR036736">
    <property type="entry name" value="ACP-like_sf"/>
</dbReference>
<dbReference type="FunFam" id="3.30.300.30:FF:000033">
    <property type="entry name" value="Nonribosomal siderophore peptide synthase SidC"/>
    <property type="match status" value="1"/>
</dbReference>
<evidence type="ECO:0000313" key="9">
    <source>
        <dbReference type="Proteomes" id="UP000281245"/>
    </source>
</evidence>
<dbReference type="InterPro" id="IPR020845">
    <property type="entry name" value="AMP-binding_CS"/>
</dbReference>
<dbReference type="InterPro" id="IPR045851">
    <property type="entry name" value="AMP-bd_C_sf"/>
</dbReference>
<keyword evidence="2" id="KW-0596">Phosphopantetheine</keyword>
<comment type="caution">
    <text evidence="8">The sequence shown here is derived from an EMBL/GenBank/DDBJ whole genome shotgun (WGS) entry which is preliminary data.</text>
</comment>
<dbReference type="CDD" id="cd05918">
    <property type="entry name" value="A_NRPS_SidN3_like"/>
    <property type="match status" value="3"/>
</dbReference>
<dbReference type="InterPro" id="IPR042099">
    <property type="entry name" value="ANL_N_sf"/>
</dbReference>